<dbReference type="Proteomes" id="UP001215280">
    <property type="component" value="Unassembled WGS sequence"/>
</dbReference>
<organism evidence="1 2">
    <name type="scientific">Mycena maculata</name>
    <dbReference type="NCBI Taxonomy" id="230809"/>
    <lineage>
        <taxon>Eukaryota</taxon>
        <taxon>Fungi</taxon>
        <taxon>Dikarya</taxon>
        <taxon>Basidiomycota</taxon>
        <taxon>Agaricomycotina</taxon>
        <taxon>Agaricomycetes</taxon>
        <taxon>Agaricomycetidae</taxon>
        <taxon>Agaricales</taxon>
        <taxon>Marasmiineae</taxon>
        <taxon>Mycenaceae</taxon>
        <taxon>Mycena</taxon>
    </lineage>
</organism>
<evidence type="ECO:0000313" key="2">
    <source>
        <dbReference type="Proteomes" id="UP001215280"/>
    </source>
</evidence>
<reference evidence="1" key="1">
    <citation type="submission" date="2023-03" db="EMBL/GenBank/DDBJ databases">
        <title>Massive genome expansion in bonnet fungi (Mycena s.s.) driven by repeated elements and novel gene families across ecological guilds.</title>
        <authorList>
            <consortium name="Lawrence Berkeley National Laboratory"/>
            <person name="Harder C.B."/>
            <person name="Miyauchi S."/>
            <person name="Viragh M."/>
            <person name="Kuo A."/>
            <person name="Thoen E."/>
            <person name="Andreopoulos B."/>
            <person name="Lu D."/>
            <person name="Skrede I."/>
            <person name="Drula E."/>
            <person name="Henrissat B."/>
            <person name="Morin E."/>
            <person name="Kohler A."/>
            <person name="Barry K."/>
            <person name="LaButti K."/>
            <person name="Morin E."/>
            <person name="Salamov A."/>
            <person name="Lipzen A."/>
            <person name="Mereny Z."/>
            <person name="Hegedus B."/>
            <person name="Baldrian P."/>
            <person name="Stursova M."/>
            <person name="Weitz H."/>
            <person name="Taylor A."/>
            <person name="Grigoriev I.V."/>
            <person name="Nagy L.G."/>
            <person name="Martin F."/>
            <person name="Kauserud H."/>
        </authorList>
    </citation>
    <scope>NUCLEOTIDE SEQUENCE</scope>
    <source>
        <strain evidence="1">CBHHK188m</strain>
    </source>
</reference>
<comment type="caution">
    <text evidence="1">The sequence shown here is derived from an EMBL/GenBank/DDBJ whole genome shotgun (WGS) entry which is preliminary data.</text>
</comment>
<dbReference type="AlphaFoldDB" id="A0AAD7JMF4"/>
<evidence type="ECO:0000313" key="1">
    <source>
        <dbReference type="EMBL" id="KAJ7766347.1"/>
    </source>
</evidence>
<gene>
    <name evidence="1" type="ORF">DFH07DRAFT_955392</name>
</gene>
<keyword evidence="2" id="KW-1185">Reference proteome</keyword>
<sequence length="88" mass="9746">MSFLVVENTHSPFFRSWDLTPCDSIMRIVHVACAAPRTNSEPDAALGVFNFTNPAAALSFAQFIVNLSQDVSRISERARTRCENNGLD</sequence>
<protein>
    <submittedName>
        <fullName evidence="1">Uncharacterized protein</fullName>
    </submittedName>
</protein>
<accession>A0AAD7JMF4</accession>
<proteinExistence type="predicted"/>
<name>A0AAD7JMF4_9AGAR</name>
<dbReference type="EMBL" id="JARJLG010000033">
    <property type="protein sequence ID" value="KAJ7766347.1"/>
    <property type="molecule type" value="Genomic_DNA"/>
</dbReference>